<evidence type="ECO:0000256" key="6">
    <source>
        <dbReference type="ARBA" id="ARBA00023316"/>
    </source>
</evidence>
<keyword evidence="5" id="KW-0573">Peptidoglycan synthesis</keyword>
<dbReference type="Pfam" id="PF00768">
    <property type="entry name" value="Peptidase_S11"/>
    <property type="match status" value="1"/>
</dbReference>
<keyword evidence="11" id="KW-0472">Membrane</keyword>
<dbReference type="GeneID" id="303172837"/>
<keyword evidence="11" id="KW-0812">Transmembrane</keyword>
<dbReference type="RefSeq" id="WP_086991699.1">
    <property type="nucleotide sequence ID" value="NZ_FUHU01000026.1"/>
</dbReference>
<keyword evidence="13" id="KW-0121">Carboxypeptidase</keyword>
<keyword evidence="6" id="KW-0961">Cell wall biogenesis/degradation</keyword>
<name>A0A1R4FST9_9MICO</name>
<dbReference type="GO" id="GO:0008360">
    <property type="term" value="P:regulation of cell shape"/>
    <property type="evidence" value="ECO:0007669"/>
    <property type="project" value="UniProtKB-KW"/>
</dbReference>
<keyword evidence="2" id="KW-0732">Signal</keyword>
<evidence type="ECO:0000256" key="3">
    <source>
        <dbReference type="ARBA" id="ARBA00022801"/>
    </source>
</evidence>
<dbReference type="PRINTS" id="PR00725">
    <property type="entry name" value="DADACBPTASE1"/>
</dbReference>
<evidence type="ECO:0000313" key="13">
    <source>
        <dbReference type="EMBL" id="SJM58812.1"/>
    </source>
</evidence>
<dbReference type="InterPro" id="IPR018044">
    <property type="entry name" value="Peptidase_S11"/>
</dbReference>
<evidence type="ECO:0000256" key="10">
    <source>
        <dbReference type="SAM" id="MobiDB-lite"/>
    </source>
</evidence>
<organism evidence="13 14">
    <name type="scientific">Agrococcus casei LMG 22410</name>
    <dbReference type="NCBI Taxonomy" id="1255656"/>
    <lineage>
        <taxon>Bacteria</taxon>
        <taxon>Bacillati</taxon>
        <taxon>Actinomycetota</taxon>
        <taxon>Actinomycetes</taxon>
        <taxon>Micrococcales</taxon>
        <taxon>Microbacteriaceae</taxon>
        <taxon>Agrococcus</taxon>
    </lineage>
</organism>
<dbReference type="GO" id="GO:0009252">
    <property type="term" value="P:peptidoglycan biosynthetic process"/>
    <property type="evidence" value="ECO:0007669"/>
    <property type="project" value="UniProtKB-KW"/>
</dbReference>
<dbReference type="GO" id="GO:0006508">
    <property type="term" value="P:proteolysis"/>
    <property type="evidence" value="ECO:0007669"/>
    <property type="project" value="InterPro"/>
</dbReference>
<dbReference type="InterPro" id="IPR012338">
    <property type="entry name" value="Beta-lactam/transpept-like"/>
</dbReference>
<evidence type="ECO:0000256" key="5">
    <source>
        <dbReference type="ARBA" id="ARBA00022984"/>
    </source>
</evidence>
<comment type="similarity">
    <text evidence="1 9">Belongs to the peptidase S11 family.</text>
</comment>
<dbReference type="EC" id="3.4.16.4" evidence="13"/>
<dbReference type="EMBL" id="FUHU01000026">
    <property type="protein sequence ID" value="SJM58812.1"/>
    <property type="molecule type" value="Genomic_DNA"/>
</dbReference>
<evidence type="ECO:0000256" key="2">
    <source>
        <dbReference type="ARBA" id="ARBA00022729"/>
    </source>
</evidence>
<evidence type="ECO:0000259" key="12">
    <source>
        <dbReference type="Pfam" id="PF00768"/>
    </source>
</evidence>
<reference evidence="13 14" key="1">
    <citation type="submission" date="2017-02" db="EMBL/GenBank/DDBJ databases">
        <authorList>
            <person name="Peterson S.W."/>
        </authorList>
    </citation>
    <scope>NUCLEOTIDE SEQUENCE [LARGE SCALE GENOMIC DNA]</scope>
    <source>
        <strain evidence="13 14">LMG 22410</strain>
    </source>
</reference>
<dbReference type="OrthoDB" id="5241551at2"/>
<dbReference type="GO" id="GO:0071555">
    <property type="term" value="P:cell wall organization"/>
    <property type="evidence" value="ECO:0007669"/>
    <property type="project" value="UniProtKB-KW"/>
</dbReference>
<keyword evidence="14" id="KW-1185">Reference proteome</keyword>
<dbReference type="InterPro" id="IPR001967">
    <property type="entry name" value="Peptidase_S11_N"/>
</dbReference>
<gene>
    <name evidence="13" type="ORF">CZ674_06335</name>
</gene>
<feature type="active site" description="Acyl-ester intermediate" evidence="7">
    <location>
        <position position="90"/>
    </location>
</feature>
<evidence type="ECO:0000256" key="7">
    <source>
        <dbReference type="PIRSR" id="PIRSR618044-1"/>
    </source>
</evidence>
<dbReference type="AlphaFoldDB" id="A0A1R4FST9"/>
<proteinExistence type="inferred from homology"/>
<keyword evidence="11" id="KW-1133">Transmembrane helix</keyword>
<feature type="active site" evidence="7">
    <location>
        <position position="157"/>
    </location>
</feature>
<keyword evidence="13" id="KW-0645">Protease</keyword>
<feature type="active site" description="Proton acceptor" evidence="7">
    <location>
        <position position="93"/>
    </location>
</feature>
<protein>
    <submittedName>
        <fullName evidence="13">D-alanyl-D-alanine carboxypeptidase</fullName>
        <ecNumber evidence="13">3.4.16.4</ecNumber>
    </submittedName>
</protein>
<keyword evidence="3 13" id="KW-0378">Hydrolase</keyword>
<feature type="domain" description="Peptidase S11 D-alanyl-D-alanine carboxypeptidase A N-terminal" evidence="12">
    <location>
        <begin position="80"/>
        <end position="289"/>
    </location>
</feature>
<dbReference type="Gene3D" id="3.40.710.10">
    <property type="entry name" value="DD-peptidase/beta-lactamase superfamily"/>
    <property type="match status" value="1"/>
</dbReference>
<evidence type="ECO:0000256" key="4">
    <source>
        <dbReference type="ARBA" id="ARBA00022960"/>
    </source>
</evidence>
<feature type="region of interest" description="Disordered" evidence="10">
    <location>
        <begin position="38"/>
        <end position="58"/>
    </location>
</feature>
<feature type="binding site" evidence="8">
    <location>
        <position position="256"/>
    </location>
    <ligand>
        <name>substrate</name>
    </ligand>
</feature>
<dbReference type="GO" id="GO:0009002">
    <property type="term" value="F:serine-type D-Ala-D-Ala carboxypeptidase activity"/>
    <property type="evidence" value="ECO:0007669"/>
    <property type="project" value="UniProtKB-EC"/>
</dbReference>
<dbReference type="SUPFAM" id="SSF56601">
    <property type="entry name" value="beta-lactamase/transpeptidase-like"/>
    <property type="match status" value="1"/>
</dbReference>
<evidence type="ECO:0000313" key="14">
    <source>
        <dbReference type="Proteomes" id="UP000195787"/>
    </source>
</evidence>
<accession>A0A1R4FST9</accession>
<evidence type="ECO:0000256" key="1">
    <source>
        <dbReference type="ARBA" id="ARBA00007164"/>
    </source>
</evidence>
<dbReference type="Proteomes" id="UP000195787">
    <property type="component" value="Unassembled WGS sequence"/>
</dbReference>
<feature type="transmembrane region" description="Helical" evidence="11">
    <location>
        <begin position="12"/>
        <end position="34"/>
    </location>
</feature>
<sequence length="416" mass="43368">MAESDRRGVHPAIAGTVVLVLFVLVLYAVASMLASPPSVAAQPKDDITGVSEEGEPLALPRGTDAGAVAIIGHDDAIESTGDDQPLPMASIAKIVTALVLLEEHPMEPGSDGATITMGETDLQYYWDMVAEQGSLTDVRAGAELSQRELMERMLVISSGNAALSLANWGFGSQEAFVEAAASWISEQGLESMTVVDPVGISADSVATAGDMARLARIAYDNETLRELLGVERIQVFGSWAANSNPLLGEDGVTGGKTGSLFASGSNLMLFAEREVAGTQVPVVSVVVGVTGTASVSTASLSLLDQAYSGFREQVVLPEGTVVGEYQADWSDRVITASTAEDLTAVTWKGIEVPAAVLLQEVEPGTLSASPGNLTVSSFGTTTSVEVKTDGVIPPPDFLYRLLHPQMAISWVAGLFG</sequence>
<evidence type="ECO:0000256" key="8">
    <source>
        <dbReference type="PIRSR" id="PIRSR618044-2"/>
    </source>
</evidence>
<evidence type="ECO:0000256" key="9">
    <source>
        <dbReference type="RuleBase" id="RU004016"/>
    </source>
</evidence>
<keyword evidence="4" id="KW-0133">Cell shape</keyword>
<evidence type="ECO:0000256" key="11">
    <source>
        <dbReference type="SAM" id="Phobius"/>
    </source>
</evidence>